<dbReference type="PROSITE" id="PS50088">
    <property type="entry name" value="ANK_REPEAT"/>
    <property type="match status" value="2"/>
</dbReference>
<dbReference type="PANTHER" id="PTHR24123">
    <property type="entry name" value="ANKYRIN REPEAT-CONTAINING"/>
    <property type="match status" value="1"/>
</dbReference>
<keyword evidence="4" id="KW-0175">Coiled coil</keyword>
<dbReference type="SUPFAM" id="SSF48403">
    <property type="entry name" value="Ankyrin repeat"/>
    <property type="match status" value="3"/>
</dbReference>
<feature type="repeat" description="ANK" evidence="3">
    <location>
        <begin position="179"/>
        <end position="211"/>
    </location>
</feature>
<evidence type="ECO:0008006" key="8">
    <source>
        <dbReference type="Google" id="ProtNLM"/>
    </source>
</evidence>
<keyword evidence="7" id="KW-1185">Reference proteome</keyword>
<comment type="caution">
    <text evidence="6">The sequence shown here is derived from an EMBL/GenBank/DDBJ whole genome shotgun (WGS) entry which is preliminary data.</text>
</comment>
<feature type="coiled-coil region" evidence="4">
    <location>
        <begin position="1676"/>
        <end position="1749"/>
    </location>
</feature>
<dbReference type="PROSITE" id="PS50297">
    <property type="entry name" value="ANK_REP_REGION"/>
    <property type="match status" value="1"/>
</dbReference>
<gene>
    <name evidence="6" type="ORF">SLS53_009325</name>
</gene>
<dbReference type="Proteomes" id="UP001320245">
    <property type="component" value="Unassembled WGS sequence"/>
</dbReference>
<dbReference type="Gene3D" id="1.25.40.20">
    <property type="entry name" value="Ankyrin repeat-containing domain"/>
    <property type="match status" value="7"/>
</dbReference>
<accession>A0AAN9YA58</accession>
<evidence type="ECO:0000256" key="2">
    <source>
        <dbReference type="ARBA" id="ARBA00023043"/>
    </source>
</evidence>
<sequence length="1864" mass="202658">MALSYIGEERLRRLRRLAHEHNIPDRFETRPLTRPSEPPSFLAVNNPEAEKKAEDLLKRRRLASAQDLNGSNGGAGSLKKRPFTLTRKDSFASKEIFDTLDAHVSNAGAPSVAEALLQRLRLTGGDLNRASTKSKSSFNLRRRSLDNLGQEQSKILQKAVENGHEDMVAVLVPHADLTTLDAALPLALRTGNLQITETLLQYGANLSQTPDGQFQFRQMCINGGQADLVGLILRSEGRPAPDWVSGAMIDAAKKGCVTTVAQLSRSVADGNFNDGAALKEAVSQCRIDVALAILTGNKPPSKQVLNEAFAKVHTHSTMAPAEKMRFTNALLLAGAQGDVVSAALTKACASEYYEMIDLLIKGGASIEFQGALVVASAIQRGNTSLVQLLLSDRTVLSPNIAADLVEKIPKRINPEGRRLCLSLLLRKGAKGPPLDDALITAVESGDSECVKLLLTADYIGPVQTQPRTSHIHQRGSQSTVTERHAVADVNAKGGLALLKAVHSGDLLLFETILAAKPSMETLQVVFPSIHRLNSTERLIITESFLNAGVSGPHVSKALQEAIEETPPRRDDRLIQLLLQHDVESNPSDGAPLLSAIEQQDVGLLEALLKNKPIITANAPVALTKAMSVEDWSKRVPMISLLLQAGAKKAANSVSESMMRVLQERPTDIQLLNVLLRQGNADINKDGGSAMVSAIRNANPKVLEVVLQTGKATAETMGIALQAIASIPSSKEKATKLESILKRTKQPEKTNSLLVEEVKTILQSPPPERTLAVLQVLLAAGVDINAHKAAALCTAVANANTPITDILIAAKPSTQSLAAAMPPACKIQDQAERLTFVQKLVNAGVPAAEANRALVYAIKSAPGDSALMDTLVTRADTSDGEALMHAVKGASVPIVELLMTKSKKHPAARLNEAVAEAAKIEIKEVRKSICELLLKAGASGRAVSDALLAAARTGDMELGTMLMNHGASLDHQEGQAVVEACRAGSSDVLQMLLSNESTTRKETLERGFQAATEIRDLTKRGDVFRLLLDKGVAGEVVNVQFVSAGRYGDDAIDLVKLLLQYGASPNYNGGEAVHNATRCAFLGILEVMLGIIPVGGKQQKPSVETLVRALKASSKLSGAPRYQVVEWLFTAGLPVREEVHIALNKAVNEEEPSIELIELLLAHGASPLTNGCKSLVDATSSSRVDILDLFLRGEIPERDIAWAFSQAFIPNEAGRWLSEPGFQVAHRLLEKGARGDGLETALNAAIDHMGTEKNDIARKFVDLLVQYDTEVDRDQGEALTKAAKSANAHLIKQLLQRKSNSESVSMAFPYVFDHDLTEVEALELVSLFTDYRDGETQLDALFTHPECEPIMYKAISRYPRSSKIVQTLLDAGYYHDQMGSARIFGEIEETEQVNLLLWCLLQPQKKVSSSIIALLIERGARVNFETRVSKTTPLMLAIKERRHDIVKQLVLAGAEVDVADITGNTPLTLTTQIGGELGTMMMKNVLAAEPTQNDGSLHNAARELNLPAMQVLVDFGHEVDFPSTLHGGRTALGELCLHAADNGALTASQEKAMEKAIAYLMKQGTDLSLLSDGRSVLLLAMGSLDPVATTRALLKVGMWKHINRPFNNFTAGGCTYSPSQYVKRILPQSNVTEELHTLLKANRAQDVYYANDGPQPEGAVGLPDDIVRAERERKIRLERIRLEAEDHARTLERTKEVADMQNQILAQRAQLEDARARQLRSSEMEGIHERAQAEEELFNEAVRRKRAERAAAIQHEAALTQAEVGRKQLVAAAEFESEGRRQLQLLEYEKQLNGERVDHARQMSTVRVGEREQVDRLDREHDSRIKNRIVQQKQLVDSQNQLATNLSAVGMPQRRQVGYISGELD</sequence>
<dbReference type="EMBL" id="JAJSPL020000076">
    <property type="protein sequence ID" value="KAK7729110.1"/>
    <property type="molecule type" value="Genomic_DNA"/>
</dbReference>
<dbReference type="InterPro" id="IPR051165">
    <property type="entry name" value="Multifunctional_ANK_Repeat"/>
</dbReference>
<organism evidence="6 7">
    <name type="scientific">Cytospora paraplurivora</name>
    <dbReference type="NCBI Taxonomy" id="2898453"/>
    <lineage>
        <taxon>Eukaryota</taxon>
        <taxon>Fungi</taxon>
        <taxon>Dikarya</taxon>
        <taxon>Ascomycota</taxon>
        <taxon>Pezizomycotina</taxon>
        <taxon>Sordariomycetes</taxon>
        <taxon>Sordariomycetidae</taxon>
        <taxon>Diaporthales</taxon>
        <taxon>Cytosporaceae</taxon>
        <taxon>Cytospora</taxon>
    </lineage>
</organism>
<dbReference type="InterPro" id="IPR002110">
    <property type="entry name" value="Ankyrin_rpt"/>
</dbReference>
<evidence type="ECO:0000256" key="5">
    <source>
        <dbReference type="SAM" id="MobiDB-lite"/>
    </source>
</evidence>
<protein>
    <recommendedName>
        <fullName evidence="8">Ankyrin repeat containing protein</fullName>
    </recommendedName>
</protein>
<name>A0AAN9YA58_9PEZI</name>
<evidence type="ECO:0000256" key="4">
    <source>
        <dbReference type="SAM" id="Coils"/>
    </source>
</evidence>
<dbReference type="SMART" id="SM00248">
    <property type="entry name" value="ANK"/>
    <property type="match status" value="21"/>
</dbReference>
<evidence type="ECO:0000256" key="3">
    <source>
        <dbReference type="PROSITE-ProRule" id="PRU00023"/>
    </source>
</evidence>
<evidence type="ECO:0000256" key="1">
    <source>
        <dbReference type="ARBA" id="ARBA00022737"/>
    </source>
</evidence>
<keyword evidence="1" id="KW-0677">Repeat</keyword>
<feature type="repeat" description="ANK" evidence="3">
    <location>
        <begin position="1428"/>
        <end position="1460"/>
    </location>
</feature>
<reference evidence="6 7" key="1">
    <citation type="journal article" date="2023" name="PLoS ONE">
        <title>Cytospora paraplurivora sp. nov. isolated from orchards with fruit tree decline syndrome in Ontario, Canada.</title>
        <authorList>
            <person name="Ilyukhin E."/>
            <person name="Nguyen H.D.T."/>
            <person name="Castle A.J."/>
            <person name="Ellouze W."/>
        </authorList>
    </citation>
    <scope>NUCLEOTIDE SEQUENCE [LARGE SCALE GENOMIC DNA]</scope>
    <source>
        <strain evidence="6 7">FDS-564</strain>
    </source>
</reference>
<evidence type="ECO:0000313" key="7">
    <source>
        <dbReference type="Proteomes" id="UP001320245"/>
    </source>
</evidence>
<proteinExistence type="predicted"/>
<dbReference type="PANTHER" id="PTHR24123:SF33">
    <property type="entry name" value="PROTEIN HOS4"/>
    <property type="match status" value="1"/>
</dbReference>
<dbReference type="InterPro" id="IPR036770">
    <property type="entry name" value="Ankyrin_rpt-contain_sf"/>
</dbReference>
<dbReference type="Pfam" id="PF00023">
    <property type="entry name" value="Ank"/>
    <property type="match status" value="1"/>
</dbReference>
<feature type="region of interest" description="Disordered" evidence="5">
    <location>
        <begin position="27"/>
        <end position="50"/>
    </location>
</feature>
<keyword evidence="2 3" id="KW-0040">ANK repeat</keyword>
<evidence type="ECO:0000313" key="6">
    <source>
        <dbReference type="EMBL" id="KAK7729110.1"/>
    </source>
</evidence>